<dbReference type="CDD" id="cd06267">
    <property type="entry name" value="PBP1_LacI_sugar_binding-like"/>
    <property type="match status" value="1"/>
</dbReference>
<protein>
    <submittedName>
        <fullName evidence="5">LacI family DNA-binding transcriptional regulator</fullName>
    </submittedName>
</protein>
<feature type="domain" description="HTH lacI-type" evidence="4">
    <location>
        <begin position="6"/>
        <end position="60"/>
    </location>
</feature>
<dbReference type="SMART" id="SM00354">
    <property type="entry name" value="HTH_LACI"/>
    <property type="match status" value="1"/>
</dbReference>
<sequence length="336" mass="35874">MTPGTPTLEMVAAAAGVSRATVSRVVNGSPKVSPQVVDAVNRAIVALNYVPNRAARTLASRQAMAIALLVPEDIGRFYADPYFASVVKGITERLEPTDYVLNLLVSSSDPRHKTRRYLAGGSVDGALVVSHHAGDRDLIELSDIVPTVFGGDPTTMLGLRDRFYVDVDNVGGARAATRHLIRLGRRRIGTVTGAMDMHAATHRLAGWRDVMSEAGLDDTAVAHGDFTSYGGADAMRDLLARRPDIDAVFVANDLMARGALITLGAAGRRVPEDVALIGFDDSFAATNVSPGLTTVRQAADTMGWSMADMLLELLAGREPETRTRILPTTLVLRETA</sequence>
<keyword evidence="3" id="KW-0804">Transcription</keyword>
<evidence type="ECO:0000313" key="5">
    <source>
        <dbReference type="EMBL" id="GAA3635970.1"/>
    </source>
</evidence>
<dbReference type="RefSeq" id="WP_344808517.1">
    <property type="nucleotide sequence ID" value="NZ_BAABAB010000039.1"/>
</dbReference>
<dbReference type="Pfam" id="PF00356">
    <property type="entry name" value="LacI"/>
    <property type="match status" value="1"/>
</dbReference>
<dbReference type="InterPro" id="IPR028082">
    <property type="entry name" value="Peripla_BP_I"/>
</dbReference>
<dbReference type="InterPro" id="IPR010982">
    <property type="entry name" value="Lambda_DNA-bd_dom_sf"/>
</dbReference>
<proteinExistence type="predicted"/>
<keyword evidence="1" id="KW-0805">Transcription regulation</keyword>
<name>A0ABP7AM17_9ACTN</name>
<reference evidence="6" key="1">
    <citation type="journal article" date="2019" name="Int. J. Syst. Evol. Microbiol.">
        <title>The Global Catalogue of Microorganisms (GCM) 10K type strain sequencing project: providing services to taxonomists for standard genome sequencing and annotation.</title>
        <authorList>
            <consortium name="The Broad Institute Genomics Platform"/>
            <consortium name="The Broad Institute Genome Sequencing Center for Infectious Disease"/>
            <person name="Wu L."/>
            <person name="Ma J."/>
        </authorList>
    </citation>
    <scope>NUCLEOTIDE SEQUENCE [LARGE SCALE GENOMIC DNA]</scope>
    <source>
        <strain evidence="6">JCM 16929</strain>
    </source>
</reference>
<evidence type="ECO:0000256" key="3">
    <source>
        <dbReference type="ARBA" id="ARBA00023163"/>
    </source>
</evidence>
<gene>
    <name evidence="5" type="ORF">GCM10022236_43240</name>
</gene>
<comment type="caution">
    <text evidence="5">The sequence shown here is derived from an EMBL/GenBank/DDBJ whole genome shotgun (WGS) entry which is preliminary data.</text>
</comment>
<evidence type="ECO:0000256" key="1">
    <source>
        <dbReference type="ARBA" id="ARBA00023015"/>
    </source>
</evidence>
<evidence type="ECO:0000313" key="6">
    <source>
        <dbReference type="Proteomes" id="UP001501490"/>
    </source>
</evidence>
<accession>A0ABP7AM17</accession>
<dbReference type="Pfam" id="PF13377">
    <property type="entry name" value="Peripla_BP_3"/>
    <property type="match status" value="1"/>
</dbReference>
<dbReference type="Gene3D" id="3.40.50.2300">
    <property type="match status" value="2"/>
</dbReference>
<dbReference type="SUPFAM" id="SSF47413">
    <property type="entry name" value="lambda repressor-like DNA-binding domains"/>
    <property type="match status" value="1"/>
</dbReference>
<dbReference type="InterPro" id="IPR000843">
    <property type="entry name" value="HTH_LacI"/>
</dbReference>
<keyword evidence="6" id="KW-1185">Reference proteome</keyword>
<dbReference type="GO" id="GO:0003677">
    <property type="term" value="F:DNA binding"/>
    <property type="evidence" value="ECO:0007669"/>
    <property type="project" value="UniProtKB-KW"/>
</dbReference>
<dbReference type="Proteomes" id="UP001501490">
    <property type="component" value="Unassembled WGS sequence"/>
</dbReference>
<dbReference type="Gene3D" id="1.10.260.40">
    <property type="entry name" value="lambda repressor-like DNA-binding domains"/>
    <property type="match status" value="1"/>
</dbReference>
<organism evidence="5 6">
    <name type="scientific">Microlunatus ginsengisoli</name>
    <dbReference type="NCBI Taxonomy" id="363863"/>
    <lineage>
        <taxon>Bacteria</taxon>
        <taxon>Bacillati</taxon>
        <taxon>Actinomycetota</taxon>
        <taxon>Actinomycetes</taxon>
        <taxon>Propionibacteriales</taxon>
        <taxon>Propionibacteriaceae</taxon>
        <taxon>Microlunatus</taxon>
    </lineage>
</organism>
<evidence type="ECO:0000256" key="2">
    <source>
        <dbReference type="ARBA" id="ARBA00023125"/>
    </source>
</evidence>
<dbReference type="CDD" id="cd01392">
    <property type="entry name" value="HTH_LacI"/>
    <property type="match status" value="1"/>
</dbReference>
<dbReference type="SUPFAM" id="SSF53822">
    <property type="entry name" value="Periplasmic binding protein-like I"/>
    <property type="match status" value="1"/>
</dbReference>
<dbReference type="PANTHER" id="PTHR30146:SF109">
    <property type="entry name" value="HTH-TYPE TRANSCRIPTIONAL REGULATOR GALS"/>
    <property type="match status" value="1"/>
</dbReference>
<evidence type="ECO:0000259" key="4">
    <source>
        <dbReference type="PROSITE" id="PS50932"/>
    </source>
</evidence>
<dbReference type="PROSITE" id="PS50932">
    <property type="entry name" value="HTH_LACI_2"/>
    <property type="match status" value="1"/>
</dbReference>
<dbReference type="PANTHER" id="PTHR30146">
    <property type="entry name" value="LACI-RELATED TRANSCRIPTIONAL REPRESSOR"/>
    <property type="match status" value="1"/>
</dbReference>
<dbReference type="EMBL" id="BAABAB010000039">
    <property type="protein sequence ID" value="GAA3635970.1"/>
    <property type="molecule type" value="Genomic_DNA"/>
</dbReference>
<keyword evidence="2 5" id="KW-0238">DNA-binding</keyword>
<dbReference type="InterPro" id="IPR046335">
    <property type="entry name" value="LacI/GalR-like_sensor"/>
</dbReference>